<evidence type="ECO:0000313" key="3">
    <source>
        <dbReference type="EMBL" id="SHI52872.1"/>
    </source>
</evidence>
<gene>
    <name evidence="3" type="ORF">SAMN02745751_00492</name>
</gene>
<keyword evidence="2" id="KW-0812">Transmembrane</keyword>
<reference evidence="3 4" key="1">
    <citation type="submission" date="2016-11" db="EMBL/GenBank/DDBJ databases">
        <authorList>
            <person name="Jaros S."/>
            <person name="Januszkiewicz K."/>
            <person name="Wedrychowicz H."/>
        </authorList>
    </citation>
    <scope>NUCLEOTIDE SEQUENCE [LARGE SCALE GENOMIC DNA]</scope>
    <source>
        <strain evidence="3 4">DSM 17477</strain>
    </source>
</reference>
<keyword evidence="1" id="KW-0175">Coiled coil</keyword>
<keyword evidence="4" id="KW-1185">Reference proteome</keyword>
<sequence length="253" mass="29568">MKNRIGSIIASIFLLVVVGALVYMFYIQTVRIKDLRKEVESLESTIEVLEGEKAEMETSMDAMAADVEEKNEQIEKLNGKIEILNDNVNSISAIRKILEENFGHDEGAEDEAEANFESISFLDMSEDELMIYESFKEEYNDEMLTAVEPFTIMKLYLYCSYIKDYETQYELYVNHEDYDMSWTKEEHMNIPEEHRISDFGEFETAYNVEVKVEGAHALVLWNSDYDGEEEFKYGFNLDKDENGIWKVNFIPMQ</sequence>
<evidence type="ECO:0000256" key="2">
    <source>
        <dbReference type="SAM" id="Phobius"/>
    </source>
</evidence>
<keyword evidence="2" id="KW-1133">Transmembrane helix</keyword>
<dbReference type="EMBL" id="FQZL01000005">
    <property type="protein sequence ID" value="SHI52872.1"/>
    <property type="molecule type" value="Genomic_DNA"/>
</dbReference>
<evidence type="ECO:0000256" key="1">
    <source>
        <dbReference type="SAM" id="Coils"/>
    </source>
</evidence>
<protein>
    <submittedName>
        <fullName evidence="3">Uncharacterized protein</fullName>
    </submittedName>
</protein>
<dbReference type="Proteomes" id="UP000184052">
    <property type="component" value="Unassembled WGS sequence"/>
</dbReference>
<name>A0A1M6BVQ7_9FIRM</name>
<evidence type="ECO:0000313" key="4">
    <source>
        <dbReference type="Proteomes" id="UP000184052"/>
    </source>
</evidence>
<accession>A0A1M6BVQ7</accession>
<dbReference type="STRING" id="1121476.SAMN02745751_00492"/>
<organism evidence="3 4">
    <name type="scientific">Dethiosulfatibacter aminovorans DSM 17477</name>
    <dbReference type="NCBI Taxonomy" id="1121476"/>
    <lineage>
        <taxon>Bacteria</taxon>
        <taxon>Bacillati</taxon>
        <taxon>Bacillota</taxon>
        <taxon>Tissierellia</taxon>
        <taxon>Dethiosulfatibacter</taxon>
    </lineage>
</organism>
<proteinExistence type="predicted"/>
<keyword evidence="2" id="KW-0472">Membrane</keyword>
<dbReference type="AlphaFoldDB" id="A0A1M6BVQ7"/>
<dbReference type="RefSeq" id="WP_073046597.1">
    <property type="nucleotide sequence ID" value="NZ_FQZL01000005.1"/>
</dbReference>
<dbReference type="Gene3D" id="1.20.5.340">
    <property type="match status" value="1"/>
</dbReference>
<feature type="coiled-coil region" evidence="1">
    <location>
        <begin position="32"/>
        <end position="101"/>
    </location>
</feature>
<feature type="transmembrane region" description="Helical" evidence="2">
    <location>
        <begin position="6"/>
        <end position="27"/>
    </location>
</feature>
<dbReference type="OrthoDB" id="2990745at2"/>